<name>A0A8I1MTZ8_THIA3</name>
<dbReference type="Proteomes" id="UP000664800">
    <property type="component" value="Unassembled WGS sequence"/>
</dbReference>
<dbReference type="InterPro" id="IPR001387">
    <property type="entry name" value="Cro/C1-type_HTH"/>
</dbReference>
<protein>
    <submittedName>
        <fullName evidence="2">Helix-turn-helix transcriptional regulator</fullName>
    </submittedName>
</protein>
<evidence type="ECO:0000259" key="1">
    <source>
        <dbReference type="PROSITE" id="PS50943"/>
    </source>
</evidence>
<comment type="caution">
    <text evidence="2">The sequence shown here is derived from an EMBL/GenBank/DDBJ whole genome shotgun (WGS) entry which is preliminary data.</text>
</comment>
<dbReference type="InterPro" id="IPR010982">
    <property type="entry name" value="Lambda_DNA-bd_dom_sf"/>
</dbReference>
<sequence length="120" mass="12739">MNIKELVDAAAVEARNQRALAEKLGVHPNMVTHWKSGKHKPDATQIAALAECANLPILETVAEIEADLDERNGEIWRRALRSLQGAGVAAAVTGLLVAGECGTGVNETKTCAPNAHMFSN</sequence>
<dbReference type="AlphaFoldDB" id="A0A8I1MTZ8"/>
<dbReference type="PROSITE" id="PS50943">
    <property type="entry name" value="HTH_CROC1"/>
    <property type="match status" value="1"/>
</dbReference>
<dbReference type="CDD" id="cd00093">
    <property type="entry name" value="HTH_XRE"/>
    <property type="match status" value="1"/>
</dbReference>
<evidence type="ECO:0000313" key="3">
    <source>
        <dbReference type="Proteomes" id="UP000664800"/>
    </source>
</evidence>
<gene>
    <name evidence="2" type="ORF">J0I24_04065</name>
</gene>
<dbReference type="Gene3D" id="1.10.260.40">
    <property type="entry name" value="lambda repressor-like DNA-binding domains"/>
    <property type="match status" value="1"/>
</dbReference>
<dbReference type="GO" id="GO:0003677">
    <property type="term" value="F:DNA binding"/>
    <property type="evidence" value="ECO:0007669"/>
    <property type="project" value="InterPro"/>
</dbReference>
<evidence type="ECO:0000313" key="2">
    <source>
        <dbReference type="EMBL" id="MBN8743463.1"/>
    </source>
</evidence>
<accession>A0A8I1MTZ8</accession>
<dbReference type="EMBL" id="JAFKMR010000012">
    <property type="protein sequence ID" value="MBN8743463.1"/>
    <property type="molecule type" value="Genomic_DNA"/>
</dbReference>
<feature type="domain" description="HTH cro/C1-type" evidence="1">
    <location>
        <begin position="17"/>
        <end position="64"/>
    </location>
</feature>
<dbReference type="Pfam" id="PF01381">
    <property type="entry name" value="HTH_3"/>
    <property type="match status" value="1"/>
</dbReference>
<organism evidence="2 3">
    <name type="scientific">Thiomonas arsenitoxydans (strain DSM 22701 / CIP 110005 / 3As)</name>
    <dbReference type="NCBI Taxonomy" id="426114"/>
    <lineage>
        <taxon>Bacteria</taxon>
        <taxon>Pseudomonadati</taxon>
        <taxon>Pseudomonadota</taxon>
        <taxon>Betaproteobacteria</taxon>
        <taxon>Burkholderiales</taxon>
        <taxon>Thiomonas</taxon>
    </lineage>
</organism>
<reference evidence="2" key="1">
    <citation type="submission" date="2021-02" db="EMBL/GenBank/DDBJ databases">
        <title>Thiocyanate and organic carbon inputs drive convergent selection for specific autotrophic Afipia and Thiobacillus strains within complex microbiomes.</title>
        <authorList>
            <person name="Huddy R.J."/>
            <person name="Sachdeva R."/>
            <person name="Kadzinga F."/>
            <person name="Kantor R.S."/>
            <person name="Harrison S.T.L."/>
            <person name="Banfield J.F."/>
        </authorList>
    </citation>
    <scope>NUCLEOTIDE SEQUENCE</scope>
    <source>
        <strain evidence="2">SCN18_13_7_16_R3_B_64_19</strain>
    </source>
</reference>
<dbReference type="SMART" id="SM00530">
    <property type="entry name" value="HTH_XRE"/>
    <property type="match status" value="1"/>
</dbReference>
<dbReference type="RefSeq" id="WP_276728259.1">
    <property type="nucleotide sequence ID" value="NZ_JAFKMR010000012.1"/>
</dbReference>
<proteinExistence type="predicted"/>
<dbReference type="SUPFAM" id="SSF47413">
    <property type="entry name" value="lambda repressor-like DNA-binding domains"/>
    <property type="match status" value="1"/>
</dbReference>